<accession>A0A517MEP8</accession>
<dbReference type="EMBL" id="CP036262">
    <property type="protein sequence ID" value="QDS93237.1"/>
    <property type="molecule type" value="Genomic_DNA"/>
</dbReference>
<evidence type="ECO:0000313" key="2">
    <source>
        <dbReference type="Proteomes" id="UP000320672"/>
    </source>
</evidence>
<organism evidence="1 2">
    <name type="scientific">Roseimaritima multifibrata</name>
    <dbReference type="NCBI Taxonomy" id="1930274"/>
    <lineage>
        <taxon>Bacteria</taxon>
        <taxon>Pseudomonadati</taxon>
        <taxon>Planctomycetota</taxon>
        <taxon>Planctomycetia</taxon>
        <taxon>Pirellulales</taxon>
        <taxon>Pirellulaceae</taxon>
        <taxon>Roseimaritima</taxon>
    </lineage>
</organism>
<evidence type="ECO:0000313" key="1">
    <source>
        <dbReference type="EMBL" id="QDS93237.1"/>
    </source>
</evidence>
<dbReference type="OrthoDB" id="5422155at2"/>
<name>A0A517MEP8_9BACT</name>
<dbReference type="RefSeq" id="WP_143547653.1">
    <property type="nucleotide sequence ID" value="NZ_CP036262.1"/>
</dbReference>
<dbReference type="KEGG" id="rml:FF011L_19980"/>
<protein>
    <recommendedName>
        <fullName evidence="3">Addiction module component</fullName>
    </recommendedName>
</protein>
<gene>
    <name evidence="1" type="ORF">FF011L_19980</name>
</gene>
<proteinExistence type="predicted"/>
<evidence type="ECO:0008006" key="3">
    <source>
        <dbReference type="Google" id="ProtNLM"/>
    </source>
</evidence>
<sequence length="69" mass="7667">MQSEPETVKQAASSILQGLPDDVTWERVQYHLFVRQQVELGLADAEAGRLLETSDVRKRLDAAKANASK</sequence>
<dbReference type="AlphaFoldDB" id="A0A517MEP8"/>
<reference evidence="1 2" key="1">
    <citation type="submission" date="2019-02" db="EMBL/GenBank/DDBJ databases">
        <title>Deep-cultivation of Planctomycetes and their phenomic and genomic characterization uncovers novel biology.</title>
        <authorList>
            <person name="Wiegand S."/>
            <person name="Jogler M."/>
            <person name="Boedeker C."/>
            <person name="Pinto D."/>
            <person name="Vollmers J."/>
            <person name="Rivas-Marin E."/>
            <person name="Kohn T."/>
            <person name="Peeters S.H."/>
            <person name="Heuer A."/>
            <person name="Rast P."/>
            <person name="Oberbeckmann S."/>
            <person name="Bunk B."/>
            <person name="Jeske O."/>
            <person name="Meyerdierks A."/>
            <person name="Storesund J.E."/>
            <person name="Kallscheuer N."/>
            <person name="Luecker S."/>
            <person name="Lage O.M."/>
            <person name="Pohl T."/>
            <person name="Merkel B.J."/>
            <person name="Hornburger P."/>
            <person name="Mueller R.-W."/>
            <person name="Bruemmer F."/>
            <person name="Labrenz M."/>
            <person name="Spormann A.M."/>
            <person name="Op den Camp H."/>
            <person name="Overmann J."/>
            <person name="Amann R."/>
            <person name="Jetten M.S.M."/>
            <person name="Mascher T."/>
            <person name="Medema M.H."/>
            <person name="Devos D.P."/>
            <person name="Kaster A.-K."/>
            <person name="Ovreas L."/>
            <person name="Rohde M."/>
            <person name="Galperin M.Y."/>
            <person name="Jogler C."/>
        </authorList>
    </citation>
    <scope>NUCLEOTIDE SEQUENCE [LARGE SCALE GENOMIC DNA]</scope>
    <source>
        <strain evidence="1 2">FF011L</strain>
    </source>
</reference>
<keyword evidence="2" id="KW-1185">Reference proteome</keyword>
<dbReference type="Proteomes" id="UP000320672">
    <property type="component" value="Chromosome"/>
</dbReference>